<dbReference type="Pfam" id="PF13246">
    <property type="entry name" value="Cation_ATPase"/>
    <property type="match status" value="1"/>
</dbReference>
<accession>A0A0H5R7Q5</accession>
<dbReference type="GO" id="GO:0140326">
    <property type="term" value="F:ATPase-coupled intramembrane lipid transporter activity"/>
    <property type="evidence" value="ECO:0007669"/>
    <property type="project" value="TreeGrafter"/>
</dbReference>
<dbReference type="GO" id="GO:0045332">
    <property type="term" value="P:phospholipid translocation"/>
    <property type="evidence" value="ECO:0007669"/>
    <property type="project" value="TreeGrafter"/>
</dbReference>
<feature type="non-terminal residue" evidence="1">
    <location>
        <position position="1"/>
    </location>
</feature>
<dbReference type="PANTHER" id="PTHR24092">
    <property type="entry name" value="PROBABLE PHOSPHOLIPID-TRANSPORTING ATPASE"/>
    <property type="match status" value="1"/>
</dbReference>
<dbReference type="GO" id="GO:0000166">
    <property type="term" value="F:nucleotide binding"/>
    <property type="evidence" value="ECO:0007669"/>
    <property type="project" value="InterPro"/>
</dbReference>
<protein>
    <recommendedName>
        <fullName evidence="2">P-type ATPase C-terminal domain-containing protein</fullName>
    </recommendedName>
</protein>
<dbReference type="InterPro" id="IPR023214">
    <property type="entry name" value="HAD_sf"/>
</dbReference>
<dbReference type="InterPro" id="IPR036412">
    <property type="entry name" value="HAD-like_sf"/>
</dbReference>
<dbReference type="SUPFAM" id="SSF56784">
    <property type="entry name" value="HAD-like"/>
    <property type="match status" value="1"/>
</dbReference>
<organism evidence="1">
    <name type="scientific">Spongospora subterranea</name>
    <dbReference type="NCBI Taxonomy" id="70186"/>
    <lineage>
        <taxon>Eukaryota</taxon>
        <taxon>Sar</taxon>
        <taxon>Rhizaria</taxon>
        <taxon>Endomyxa</taxon>
        <taxon>Phytomyxea</taxon>
        <taxon>Plasmodiophorida</taxon>
        <taxon>Plasmodiophoridae</taxon>
        <taxon>Spongospora</taxon>
    </lineage>
</organism>
<reference evidence="1" key="1">
    <citation type="submission" date="2015-04" db="EMBL/GenBank/DDBJ databases">
        <title>The genome sequence of the plant pathogenic Rhizarian Plasmodiophora brassicae reveals insights in its biotrophic life cycle and the origin of chitin synthesis.</title>
        <authorList>
            <person name="Schwelm A."/>
            <person name="Fogelqvist J."/>
            <person name="Knaust A."/>
            <person name="Julke S."/>
            <person name="Lilja T."/>
            <person name="Dhandapani V."/>
            <person name="Bonilla-Rosso G."/>
            <person name="Karlsson M."/>
            <person name="Shevchenko A."/>
            <person name="Choi S.R."/>
            <person name="Kim H.G."/>
            <person name="Park J.Y."/>
            <person name="Lim Y.P."/>
            <person name="Ludwig-Muller J."/>
            <person name="Dixelius C."/>
        </authorList>
    </citation>
    <scope>NUCLEOTIDE SEQUENCE</scope>
    <source>
        <tissue evidence="1">Potato root galls</tissue>
    </source>
</reference>
<dbReference type="InterPro" id="IPR023299">
    <property type="entry name" value="ATPase_P-typ_cyto_dom_N"/>
</dbReference>
<evidence type="ECO:0008006" key="2">
    <source>
        <dbReference type="Google" id="ProtNLM"/>
    </source>
</evidence>
<dbReference type="EMBL" id="HACM01003847">
    <property type="protein sequence ID" value="CRZ04289.1"/>
    <property type="molecule type" value="Transcribed_RNA"/>
</dbReference>
<proteinExistence type="predicted"/>
<dbReference type="AlphaFoldDB" id="A0A0H5R7Q5"/>
<dbReference type="Gene3D" id="3.40.1110.10">
    <property type="entry name" value="Calcium-transporting ATPase, cytoplasmic domain N"/>
    <property type="match status" value="1"/>
</dbReference>
<dbReference type="GO" id="GO:0005886">
    <property type="term" value="C:plasma membrane"/>
    <property type="evidence" value="ECO:0007669"/>
    <property type="project" value="TreeGrafter"/>
</dbReference>
<dbReference type="Gene3D" id="3.40.50.1000">
    <property type="entry name" value="HAD superfamily/HAD-like"/>
    <property type="match status" value="1"/>
</dbReference>
<dbReference type="SUPFAM" id="SSF81660">
    <property type="entry name" value="Metal cation-transporting ATPase, ATP-binding domain N"/>
    <property type="match status" value="1"/>
</dbReference>
<name>A0A0H5R7Q5_9EUKA</name>
<evidence type="ECO:0000313" key="1">
    <source>
        <dbReference type="EMBL" id="CRZ04289.1"/>
    </source>
</evidence>
<sequence length="302" mass="33572">VVGSIGYGYRLLRRNHNSLVVNIESGISSTEAEFKLLSVIEFTSQRKCMSIVVRTPENVLMLLCKGADDVILSKMAPGQESKIKSAQSCLHRFATKGLRTLVMAQAVLDDEFYVEWNCRYQQARNSLSSDKDEQLEILANEVEVDLSLLGISGIEDRLQAGVPEAIRLLLAANIKLWVLTGDKIETAVNIGKSSSMLSKNMQVLRFTSFSENDIDAALRTCEIGAMAANKKQVPLGMVIDGRTLTLILDHKRRCRVFIGICQMCNTVIACRASPKQKASIVAMVKRKLTLELEYLAMRECRP</sequence>